<sequence>MSSKKNNTLGCLGYPAIVLIAFISSSFVCFFIPVRLFTLFIFFLLLFSWLTGKYIEKKPAKYFIPNVILFAAIFYLKNLLFSSDNIHDYQPETSEIVSKEKKVINGDSLFILTHQRKWKDNYGNRFSGDFSIRERDYFASAKAYDNHTSHLQKMHWANLYAYLINTNTPHLDLILQEFEQIQKQKKLTQFEFAEMVVSFVQDIPYSFVFSKQCESPEKYEASIRDILQKCQKCCIGNIPFGIQPPTLFMGNLKGDCDTRTVLIFAILNHFGYEVAILNSNYYKHSILGLHIPAKGKFKPYKGKRYYVWETTSKNFSIGVLPSNFANIKHWNIILTNT</sequence>
<protein>
    <recommendedName>
        <fullName evidence="4">Transglutaminase domain-containing protein</fullName>
    </recommendedName>
</protein>
<evidence type="ECO:0008006" key="4">
    <source>
        <dbReference type="Google" id="ProtNLM"/>
    </source>
</evidence>
<name>A0ABW5N2T0_9FLAO</name>
<keyword evidence="1" id="KW-1133">Transmembrane helix</keyword>
<dbReference type="RefSeq" id="WP_378258077.1">
    <property type="nucleotide sequence ID" value="NZ_JBHSJV010000001.1"/>
</dbReference>
<organism evidence="2 3">
    <name type="scientific">Aquimarina hainanensis</name>
    <dbReference type="NCBI Taxonomy" id="1578017"/>
    <lineage>
        <taxon>Bacteria</taxon>
        <taxon>Pseudomonadati</taxon>
        <taxon>Bacteroidota</taxon>
        <taxon>Flavobacteriia</taxon>
        <taxon>Flavobacteriales</taxon>
        <taxon>Flavobacteriaceae</taxon>
        <taxon>Aquimarina</taxon>
    </lineage>
</organism>
<evidence type="ECO:0000313" key="3">
    <source>
        <dbReference type="Proteomes" id="UP001597459"/>
    </source>
</evidence>
<evidence type="ECO:0000256" key="1">
    <source>
        <dbReference type="SAM" id="Phobius"/>
    </source>
</evidence>
<gene>
    <name evidence="2" type="ORF">ACFSTE_01405</name>
</gene>
<feature type="transmembrane region" description="Helical" evidence="1">
    <location>
        <begin position="12"/>
        <end position="33"/>
    </location>
</feature>
<comment type="caution">
    <text evidence="2">The sequence shown here is derived from an EMBL/GenBank/DDBJ whole genome shotgun (WGS) entry which is preliminary data.</text>
</comment>
<evidence type="ECO:0000313" key="2">
    <source>
        <dbReference type="EMBL" id="MFD2589468.1"/>
    </source>
</evidence>
<dbReference type="Proteomes" id="UP001597459">
    <property type="component" value="Unassembled WGS sequence"/>
</dbReference>
<feature type="transmembrane region" description="Helical" evidence="1">
    <location>
        <begin position="39"/>
        <end position="55"/>
    </location>
</feature>
<proteinExistence type="predicted"/>
<reference evidence="3" key="1">
    <citation type="journal article" date="2019" name="Int. J. Syst. Evol. Microbiol.">
        <title>The Global Catalogue of Microorganisms (GCM) 10K type strain sequencing project: providing services to taxonomists for standard genome sequencing and annotation.</title>
        <authorList>
            <consortium name="The Broad Institute Genomics Platform"/>
            <consortium name="The Broad Institute Genome Sequencing Center for Infectious Disease"/>
            <person name="Wu L."/>
            <person name="Ma J."/>
        </authorList>
    </citation>
    <scope>NUCLEOTIDE SEQUENCE [LARGE SCALE GENOMIC DNA]</scope>
    <source>
        <strain evidence="3">KCTC 42423</strain>
    </source>
</reference>
<keyword evidence="3" id="KW-1185">Reference proteome</keyword>
<dbReference type="EMBL" id="JBHULX010000001">
    <property type="protein sequence ID" value="MFD2589468.1"/>
    <property type="molecule type" value="Genomic_DNA"/>
</dbReference>
<keyword evidence="1" id="KW-0472">Membrane</keyword>
<feature type="transmembrane region" description="Helical" evidence="1">
    <location>
        <begin position="62"/>
        <end position="81"/>
    </location>
</feature>
<keyword evidence="1" id="KW-0812">Transmembrane</keyword>
<accession>A0ABW5N2T0</accession>